<gene>
    <name evidence="1" type="ORF">LLUT_LOCUS21374</name>
</gene>
<comment type="caution">
    <text evidence="1">The sequence shown here is derived from an EMBL/GenBank/DDBJ whole genome shotgun (WGS) entry which is preliminary data.</text>
</comment>
<sequence length="162" mass="18127">MSRLISKKLFSQNATVSHSFSTTLFLRHRSSKPQESQLIEVDLCGEYDVTLKLFDQLIQRILVKKSTPDWLPFVPGSSFWVPPRTSPSNVVDFVHTFSHEETLSLVTLQGCPSSKFFMQELESARGGDTGMELDIPEEVEDTVKVKVPTIPGSVAHSEDEEG</sequence>
<name>A0AAV1XEZ3_LUPLU</name>
<reference evidence="1 2" key="1">
    <citation type="submission" date="2024-03" db="EMBL/GenBank/DDBJ databases">
        <authorList>
            <person name="Martinez-Hernandez J."/>
        </authorList>
    </citation>
    <scope>NUCLEOTIDE SEQUENCE [LARGE SCALE GENOMIC DNA]</scope>
</reference>
<dbReference type="PANTHER" id="PTHR33972:SF25">
    <property type="entry name" value="GENOME ASSEMBLY, CHROMOSOME: A06"/>
    <property type="match status" value="1"/>
</dbReference>
<dbReference type="PANTHER" id="PTHR33972">
    <property type="entry name" value="EXPRESSED PROTEIN"/>
    <property type="match status" value="1"/>
</dbReference>
<accession>A0AAV1XEZ3</accession>
<evidence type="ECO:0000313" key="1">
    <source>
        <dbReference type="EMBL" id="CAL0320314.1"/>
    </source>
</evidence>
<keyword evidence="2" id="KW-1185">Reference proteome</keyword>
<dbReference type="EMBL" id="CAXHTB010000014">
    <property type="protein sequence ID" value="CAL0320314.1"/>
    <property type="molecule type" value="Genomic_DNA"/>
</dbReference>
<dbReference type="AlphaFoldDB" id="A0AAV1XEZ3"/>
<evidence type="ECO:0000313" key="2">
    <source>
        <dbReference type="Proteomes" id="UP001497480"/>
    </source>
</evidence>
<organism evidence="1 2">
    <name type="scientific">Lupinus luteus</name>
    <name type="common">European yellow lupine</name>
    <dbReference type="NCBI Taxonomy" id="3873"/>
    <lineage>
        <taxon>Eukaryota</taxon>
        <taxon>Viridiplantae</taxon>
        <taxon>Streptophyta</taxon>
        <taxon>Embryophyta</taxon>
        <taxon>Tracheophyta</taxon>
        <taxon>Spermatophyta</taxon>
        <taxon>Magnoliopsida</taxon>
        <taxon>eudicotyledons</taxon>
        <taxon>Gunneridae</taxon>
        <taxon>Pentapetalae</taxon>
        <taxon>rosids</taxon>
        <taxon>fabids</taxon>
        <taxon>Fabales</taxon>
        <taxon>Fabaceae</taxon>
        <taxon>Papilionoideae</taxon>
        <taxon>50 kb inversion clade</taxon>
        <taxon>genistoids sensu lato</taxon>
        <taxon>core genistoids</taxon>
        <taxon>Genisteae</taxon>
        <taxon>Lupinus</taxon>
    </lineage>
</organism>
<protein>
    <submittedName>
        <fullName evidence="1">Uncharacterized protein</fullName>
    </submittedName>
</protein>
<proteinExistence type="predicted"/>
<dbReference type="Proteomes" id="UP001497480">
    <property type="component" value="Unassembled WGS sequence"/>
</dbReference>